<name>A0A7R9M131_9ACAR</name>
<dbReference type="OrthoDB" id="407146at2759"/>
<evidence type="ECO:0000313" key="1">
    <source>
        <dbReference type="EMBL" id="CAD7651617.1"/>
    </source>
</evidence>
<protein>
    <submittedName>
        <fullName evidence="1">Uncharacterized protein</fullName>
    </submittedName>
</protein>
<dbReference type="AlphaFoldDB" id="A0A7R9M131"/>
<reference evidence="1" key="1">
    <citation type="submission" date="2020-11" db="EMBL/GenBank/DDBJ databases">
        <authorList>
            <person name="Tran Van P."/>
        </authorList>
    </citation>
    <scope>NUCLEOTIDE SEQUENCE</scope>
</reference>
<dbReference type="SUPFAM" id="SSF53182">
    <property type="entry name" value="Pyrrolidone carboxyl peptidase (pyroglutamate aminopeptidase)"/>
    <property type="match status" value="1"/>
</dbReference>
<evidence type="ECO:0000313" key="3">
    <source>
        <dbReference type="Proteomes" id="UP000759131"/>
    </source>
</evidence>
<accession>A0A7R9M131</accession>
<dbReference type="Proteomes" id="UP000759131">
    <property type="component" value="Unassembled WGS sequence"/>
</dbReference>
<sequence>SNASRSLVKRRKYLCEYIFSSSLKENNERTAFIHVPEVRDDCPLEDIATSLQYTIQTIINEVLETKQML</sequence>
<dbReference type="Gene3D" id="3.40.630.20">
    <property type="entry name" value="Peptidase C15, pyroglutamyl peptidase I-like"/>
    <property type="match status" value="1"/>
</dbReference>
<dbReference type="EMBL" id="OC913521">
    <property type="protein sequence ID" value="CAD7651657.1"/>
    <property type="molecule type" value="Genomic_DNA"/>
</dbReference>
<dbReference type="EMBL" id="CAJPIZ010058946">
    <property type="protein sequence ID" value="CAG2123529.1"/>
    <property type="molecule type" value="Genomic_DNA"/>
</dbReference>
<feature type="non-terminal residue" evidence="1">
    <location>
        <position position="69"/>
    </location>
</feature>
<dbReference type="EMBL" id="OC913349">
    <property type="protein sequence ID" value="CAD7651617.1"/>
    <property type="molecule type" value="Genomic_DNA"/>
</dbReference>
<gene>
    <name evidence="1" type="ORF">OSB1V03_LOCUS23453</name>
    <name evidence="2" type="ORF">OSB1V03_LOCUS23474</name>
</gene>
<dbReference type="EMBL" id="CAJPIZ010058774">
    <property type="protein sequence ID" value="CAG2123508.1"/>
    <property type="molecule type" value="Genomic_DNA"/>
</dbReference>
<keyword evidence="3" id="KW-1185">Reference proteome</keyword>
<evidence type="ECO:0000313" key="2">
    <source>
        <dbReference type="EMBL" id="CAD7651657.1"/>
    </source>
</evidence>
<proteinExistence type="predicted"/>
<dbReference type="InterPro" id="IPR036440">
    <property type="entry name" value="Peptidase_C15-like_sf"/>
</dbReference>
<organism evidence="1">
    <name type="scientific">Medioppia subpectinata</name>
    <dbReference type="NCBI Taxonomy" id="1979941"/>
    <lineage>
        <taxon>Eukaryota</taxon>
        <taxon>Metazoa</taxon>
        <taxon>Ecdysozoa</taxon>
        <taxon>Arthropoda</taxon>
        <taxon>Chelicerata</taxon>
        <taxon>Arachnida</taxon>
        <taxon>Acari</taxon>
        <taxon>Acariformes</taxon>
        <taxon>Sarcoptiformes</taxon>
        <taxon>Oribatida</taxon>
        <taxon>Brachypylina</taxon>
        <taxon>Oppioidea</taxon>
        <taxon>Oppiidae</taxon>
        <taxon>Medioppia</taxon>
    </lineage>
</organism>